<feature type="domain" description="HMG box" evidence="8">
    <location>
        <begin position="75"/>
        <end position="114"/>
    </location>
</feature>
<protein>
    <recommendedName>
        <fullName evidence="8">HMG box domain-containing protein</fullName>
    </recommendedName>
</protein>
<dbReference type="GO" id="GO:0000981">
    <property type="term" value="F:DNA-binding transcription factor activity, RNA polymerase II-specific"/>
    <property type="evidence" value="ECO:0007669"/>
    <property type="project" value="TreeGrafter"/>
</dbReference>
<dbReference type="SMART" id="SM00398">
    <property type="entry name" value="HMG"/>
    <property type="match status" value="1"/>
</dbReference>
<feature type="DNA-binding region" description="HMG box" evidence="6">
    <location>
        <begin position="75"/>
        <end position="114"/>
    </location>
</feature>
<keyword evidence="2" id="KW-0805">Transcription regulation</keyword>
<dbReference type="AlphaFoldDB" id="A0AAN8Q2V8"/>
<evidence type="ECO:0000256" key="3">
    <source>
        <dbReference type="ARBA" id="ARBA00023125"/>
    </source>
</evidence>
<feature type="compositionally biased region" description="Basic and acidic residues" evidence="7">
    <location>
        <begin position="58"/>
        <end position="70"/>
    </location>
</feature>
<sequence>MVATTTTGKDQEGDDKIHLQDNLKNPKDLKKPKPEVKAFECQNFTKFLPQEVGRYPRRKDSEEKMKTTSEKKKHVKRPMNAFMVWAQAARRKLADEYPALHNAELSKTLGKLWRLVFKFLVLFRMTILLYVGHERKDFRFVNKLPELRGSFQAPLGPPHRPPWT</sequence>
<dbReference type="Pfam" id="PF00505">
    <property type="entry name" value="HMG_box"/>
    <property type="match status" value="1"/>
</dbReference>
<gene>
    <name evidence="9" type="ORF">RUM43_013525</name>
</gene>
<organism evidence="9 10">
    <name type="scientific">Polyplax serrata</name>
    <name type="common">Common mouse louse</name>
    <dbReference type="NCBI Taxonomy" id="468196"/>
    <lineage>
        <taxon>Eukaryota</taxon>
        <taxon>Metazoa</taxon>
        <taxon>Ecdysozoa</taxon>
        <taxon>Arthropoda</taxon>
        <taxon>Hexapoda</taxon>
        <taxon>Insecta</taxon>
        <taxon>Pterygota</taxon>
        <taxon>Neoptera</taxon>
        <taxon>Paraneoptera</taxon>
        <taxon>Psocodea</taxon>
        <taxon>Troctomorpha</taxon>
        <taxon>Phthiraptera</taxon>
        <taxon>Anoplura</taxon>
        <taxon>Polyplacidae</taxon>
        <taxon>Polyplax</taxon>
    </lineage>
</organism>
<reference evidence="9 10" key="1">
    <citation type="submission" date="2023-10" db="EMBL/GenBank/DDBJ databases">
        <title>Genomes of two closely related lineages of the louse Polyplax serrata with different host specificities.</title>
        <authorList>
            <person name="Martinu J."/>
            <person name="Tarabai H."/>
            <person name="Stefka J."/>
            <person name="Hypsa V."/>
        </authorList>
    </citation>
    <scope>NUCLEOTIDE SEQUENCE [LARGE SCALE GENOMIC DNA]</scope>
    <source>
        <strain evidence="9">HR10_N</strain>
    </source>
</reference>
<keyword evidence="3 6" id="KW-0238">DNA-binding</keyword>
<name>A0AAN8Q2V8_POLSC</name>
<evidence type="ECO:0000259" key="8">
    <source>
        <dbReference type="PROSITE" id="PS50118"/>
    </source>
</evidence>
<evidence type="ECO:0000256" key="1">
    <source>
        <dbReference type="ARBA" id="ARBA00004123"/>
    </source>
</evidence>
<dbReference type="EMBL" id="JAWJWE010000007">
    <property type="protein sequence ID" value="KAK6632755.1"/>
    <property type="molecule type" value="Genomic_DNA"/>
</dbReference>
<dbReference type="PANTHER" id="PTHR45803">
    <property type="entry name" value="SOX100B"/>
    <property type="match status" value="1"/>
</dbReference>
<feature type="region of interest" description="Disordered" evidence="7">
    <location>
        <begin position="1"/>
        <end position="35"/>
    </location>
</feature>
<evidence type="ECO:0000256" key="2">
    <source>
        <dbReference type="ARBA" id="ARBA00023015"/>
    </source>
</evidence>
<evidence type="ECO:0000256" key="4">
    <source>
        <dbReference type="ARBA" id="ARBA00023163"/>
    </source>
</evidence>
<evidence type="ECO:0000256" key="5">
    <source>
        <dbReference type="ARBA" id="ARBA00023242"/>
    </source>
</evidence>
<evidence type="ECO:0000256" key="7">
    <source>
        <dbReference type="SAM" id="MobiDB-lite"/>
    </source>
</evidence>
<keyword evidence="5 6" id="KW-0539">Nucleus</keyword>
<evidence type="ECO:0000313" key="9">
    <source>
        <dbReference type="EMBL" id="KAK6632755.1"/>
    </source>
</evidence>
<dbReference type="PROSITE" id="PS50118">
    <property type="entry name" value="HMG_BOX_2"/>
    <property type="match status" value="1"/>
</dbReference>
<evidence type="ECO:0000256" key="6">
    <source>
        <dbReference type="PROSITE-ProRule" id="PRU00267"/>
    </source>
</evidence>
<comment type="subcellular location">
    <subcellularLocation>
        <location evidence="1">Nucleus</location>
    </subcellularLocation>
</comment>
<evidence type="ECO:0000313" key="10">
    <source>
        <dbReference type="Proteomes" id="UP001372834"/>
    </source>
</evidence>
<dbReference type="InterPro" id="IPR036910">
    <property type="entry name" value="HMG_box_dom_sf"/>
</dbReference>
<keyword evidence="4" id="KW-0804">Transcription</keyword>
<dbReference type="SUPFAM" id="SSF47095">
    <property type="entry name" value="HMG-box"/>
    <property type="match status" value="1"/>
</dbReference>
<dbReference type="GO" id="GO:0000978">
    <property type="term" value="F:RNA polymerase II cis-regulatory region sequence-specific DNA binding"/>
    <property type="evidence" value="ECO:0007669"/>
    <property type="project" value="TreeGrafter"/>
</dbReference>
<feature type="region of interest" description="Disordered" evidence="7">
    <location>
        <begin position="55"/>
        <end position="75"/>
    </location>
</feature>
<feature type="compositionally biased region" description="Basic and acidic residues" evidence="7">
    <location>
        <begin position="9"/>
        <end position="35"/>
    </location>
</feature>
<dbReference type="PANTHER" id="PTHR45803:SF5">
    <property type="entry name" value="SOX100B"/>
    <property type="match status" value="1"/>
</dbReference>
<dbReference type="InterPro" id="IPR050917">
    <property type="entry name" value="SOX_TF"/>
</dbReference>
<dbReference type="InterPro" id="IPR009071">
    <property type="entry name" value="HMG_box_dom"/>
</dbReference>
<accession>A0AAN8Q2V8</accession>
<comment type="caution">
    <text evidence="9">The sequence shown here is derived from an EMBL/GenBank/DDBJ whole genome shotgun (WGS) entry which is preliminary data.</text>
</comment>
<proteinExistence type="predicted"/>
<dbReference type="Gene3D" id="1.10.30.10">
    <property type="entry name" value="High mobility group box domain"/>
    <property type="match status" value="1"/>
</dbReference>
<dbReference type="Proteomes" id="UP001372834">
    <property type="component" value="Unassembled WGS sequence"/>
</dbReference>
<dbReference type="GO" id="GO:0005634">
    <property type="term" value="C:nucleus"/>
    <property type="evidence" value="ECO:0007669"/>
    <property type="project" value="UniProtKB-SubCell"/>
</dbReference>